<name>A0A0F9BWM5_9ZZZZ</name>
<dbReference type="EMBL" id="LAZR01038926">
    <property type="protein sequence ID" value="KKL18292.1"/>
    <property type="molecule type" value="Genomic_DNA"/>
</dbReference>
<comment type="caution">
    <text evidence="1">The sequence shown here is derived from an EMBL/GenBank/DDBJ whole genome shotgun (WGS) entry which is preliminary data.</text>
</comment>
<proteinExistence type="predicted"/>
<organism evidence="1">
    <name type="scientific">marine sediment metagenome</name>
    <dbReference type="NCBI Taxonomy" id="412755"/>
    <lineage>
        <taxon>unclassified sequences</taxon>
        <taxon>metagenomes</taxon>
        <taxon>ecological metagenomes</taxon>
    </lineage>
</organism>
<gene>
    <name evidence="1" type="ORF">LCGC14_2476970</name>
</gene>
<accession>A0A0F9BWM5</accession>
<evidence type="ECO:0000313" key="1">
    <source>
        <dbReference type="EMBL" id="KKL18292.1"/>
    </source>
</evidence>
<protein>
    <submittedName>
        <fullName evidence="1">Uncharacterized protein</fullName>
    </submittedName>
</protein>
<sequence>SNFTGLSTTTTNGVIQIGVQDGDTVKQLVHNTDITTTQILSVHSQDDILYIGYDNKIAKNDNKTWNKTALTLPTHLKITSISEFGNYLAIGCANLSGVGNSIVYLWDRDSSFTTLSEIIDWRSGDLKILQQISSELIGISISGNIASRLDDRIIFRVYTASGAVEIAEFILESGTTVLPIAKQVIDNRLWFMMSGKINGTQKHGVWSIGRTPSGTFSIVHERTPDNDTALVISNNLHNFINVNDFLFQSFTSNGAFDLTKTSSAGTYSATAIRETVINPNMREADRTKKKQLEAVLLSYEPIPSGGSAILEYRVDSSDGVWTTIFTETTANTIVTERTKTDAGDEFTSGREYEFRLTVTGKKVEPTELKYRYSILETTI</sequence>
<dbReference type="AlphaFoldDB" id="A0A0F9BWM5"/>
<reference evidence="1" key="1">
    <citation type="journal article" date="2015" name="Nature">
        <title>Complex archaea that bridge the gap between prokaryotes and eukaryotes.</title>
        <authorList>
            <person name="Spang A."/>
            <person name="Saw J.H."/>
            <person name="Jorgensen S.L."/>
            <person name="Zaremba-Niedzwiedzka K."/>
            <person name="Martijn J."/>
            <person name="Lind A.E."/>
            <person name="van Eijk R."/>
            <person name="Schleper C."/>
            <person name="Guy L."/>
            <person name="Ettema T.J."/>
        </authorList>
    </citation>
    <scope>NUCLEOTIDE SEQUENCE</scope>
</reference>
<feature type="non-terminal residue" evidence="1">
    <location>
        <position position="1"/>
    </location>
</feature>